<keyword evidence="2" id="KW-1185">Reference proteome</keyword>
<dbReference type="EMBL" id="CP069040">
    <property type="protein sequence ID" value="QRD05451.1"/>
    <property type="molecule type" value="Genomic_DNA"/>
</dbReference>
<organism evidence="1 2">
    <name type="scientific">Phaeosphaeria nodorum (strain SN15 / ATCC MYA-4574 / FGSC 10173)</name>
    <name type="common">Glume blotch fungus</name>
    <name type="synonym">Parastagonospora nodorum</name>
    <dbReference type="NCBI Taxonomy" id="321614"/>
    <lineage>
        <taxon>Eukaryota</taxon>
        <taxon>Fungi</taxon>
        <taxon>Dikarya</taxon>
        <taxon>Ascomycota</taxon>
        <taxon>Pezizomycotina</taxon>
        <taxon>Dothideomycetes</taxon>
        <taxon>Pleosporomycetidae</taxon>
        <taxon>Pleosporales</taxon>
        <taxon>Pleosporineae</taxon>
        <taxon>Phaeosphaeriaceae</taxon>
        <taxon>Parastagonospora</taxon>
    </lineage>
</organism>
<dbReference type="VEuPathDB" id="FungiDB:JI435_309320"/>
<dbReference type="Proteomes" id="UP000663193">
    <property type="component" value="Chromosome 18"/>
</dbReference>
<dbReference type="AlphaFoldDB" id="A0A7U2I911"/>
<proteinExistence type="predicted"/>
<name>A0A7U2I911_PHANO</name>
<evidence type="ECO:0000313" key="2">
    <source>
        <dbReference type="Proteomes" id="UP000663193"/>
    </source>
</evidence>
<reference evidence="2" key="1">
    <citation type="journal article" date="2021" name="BMC Genomics">
        <title>Chromosome-level genome assembly and manually-curated proteome of model necrotroph Parastagonospora nodorum Sn15 reveals a genome-wide trove of candidate effector homologs, and redundancy of virulence-related functions within an accessory chromosome.</title>
        <authorList>
            <person name="Bertazzoni S."/>
            <person name="Jones D.A.B."/>
            <person name="Phan H.T."/>
            <person name="Tan K.-C."/>
            <person name="Hane J.K."/>
        </authorList>
    </citation>
    <scope>NUCLEOTIDE SEQUENCE [LARGE SCALE GENOMIC DNA]</scope>
    <source>
        <strain evidence="2">SN15 / ATCC MYA-4574 / FGSC 10173)</strain>
    </source>
</reference>
<gene>
    <name evidence="1" type="ORF">JI435_309320</name>
</gene>
<accession>A0A7U2I911</accession>
<sequence length="64" mass="7478">MFVLGMNLCEGFYVQYIATKIQVFHQTSPAWLAQSVERETLRFHFLRKRLIQSQGCGFDPRIGL</sequence>
<dbReference type="OrthoDB" id="5597280at2759"/>
<evidence type="ECO:0000313" key="1">
    <source>
        <dbReference type="EMBL" id="QRD05451.1"/>
    </source>
</evidence>
<protein>
    <submittedName>
        <fullName evidence="1">Uncharacterized protein</fullName>
    </submittedName>
</protein>